<dbReference type="Proteomes" id="UP000034492">
    <property type="component" value="Unassembled WGS sequence"/>
</dbReference>
<gene>
    <name evidence="2" type="ORF">US19_C0035G0009</name>
</gene>
<organism evidence="2 3">
    <name type="scientific">Candidatus Daviesbacteria bacterium GW2011_GWB1_36_5</name>
    <dbReference type="NCBI Taxonomy" id="1618426"/>
    <lineage>
        <taxon>Bacteria</taxon>
        <taxon>Candidatus Daviesiibacteriota</taxon>
    </lineage>
</organism>
<dbReference type="PANTHER" id="PTHR42912">
    <property type="entry name" value="METHYLTRANSFERASE"/>
    <property type="match status" value="1"/>
</dbReference>
<dbReference type="Pfam" id="PF13847">
    <property type="entry name" value="Methyltransf_31"/>
    <property type="match status" value="1"/>
</dbReference>
<reference evidence="2 3" key="1">
    <citation type="journal article" date="2015" name="Nature">
        <title>rRNA introns, odd ribosomes, and small enigmatic genomes across a large radiation of phyla.</title>
        <authorList>
            <person name="Brown C.T."/>
            <person name="Hug L.A."/>
            <person name="Thomas B.C."/>
            <person name="Sharon I."/>
            <person name="Castelle C.J."/>
            <person name="Singh A."/>
            <person name="Wilkins M.J."/>
            <person name="Williams K.H."/>
            <person name="Banfield J.F."/>
        </authorList>
    </citation>
    <scope>NUCLEOTIDE SEQUENCE [LARGE SCALE GENOMIC DNA]</scope>
</reference>
<feature type="domain" description="Methyltransferase" evidence="1">
    <location>
        <begin position="52"/>
        <end position="148"/>
    </location>
</feature>
<proteinExistence type="predicted"/>
<dbReference type="InterPro" id="IPR029063">
    <property type="entry name" value="SAM-dependent_MTases_sf"/>
</dbReference>
<dbReference type="SUPFAM" id="SSF53335">
    <property type="entry name" value="S-adenosyl-L-methionine-dependent methyltransferases"/>
    <property type="match status" value="1"/>
</dbReference>
<name>A0A0G0ELF3_9BACT</name>
<evidence type="ECO:0000313" key="2">
    <source>
        <dbReference type="EMBL" id="KKQ07898.1"/>
    </source>
</evidence>
<evidence type="ECO:0000259" key="1">
    <source>
        <dbReference type="Pfam" id="PF13847"/>
    </source>
</evidence>
<protein>
    <submittedName>
        <fullName evidence="2">Cyclopropane-fatty-acyl-phospholipid synthase</fullName>
    </submittedName>
</protein>
<evidence type="ECO:0000313" key="3">
    <source>
        <dbReference type="Proteomes" id="UP000034492"/>
    </source>
</evidence>
<dbReference type="InterPro" id="IPR050508">
    <property type="entry name" value="Methyltransf_Superfamily"/>
</dbReference>
<dbReference type="InterPro" id="IPR025714">
    <property type="entry name" value="Methyltranfer_dom"/>
</dbReference>
<dbReference type="CDD" id="cd02440">
    <property type="entry name" value="AdoMet_MTases"/>
    <property type="match status" value="1"/>
</dbReference>
<comment type="caution">
    <text evidence="2">The sequence shown here is derived from an EMBL/GenBank/DDBJ whole genome shotgun (WGS) entry which is preliminary data.</text>
</comment>
<dbReference type="AlphaFoldDB" id="A0A0G0ELF3"/>
<dbReference type="PANTHER" id="PTHR42912:SF80">
    <property type="entry name" value="METHYLTRANSFERASE DOMAIN-CONTAINING PROTEIN"/>
    <property type="match status" value="1"/>
</dbReference>
<sequence length="213" mass="25226">MNIRDHQLYKIWNKVPVDYYQTGTKSNILQMAWHHLKINSAKKILKGHQFSKILDAGCASGFMLFKIYQAFPNAKYFGIDVYSKAISYAKKTYPDITFKTAFAHNLPFTNDYFDVILFYETIEHVEDPIKTLKELKRVLKKGGILILAMDSGNWLFRFVWFVWENTKGKIWQEAHLHPFHYTELEEVIKKAKFKIEKKFFTHLGMEITFVLKK</sequence>
<dbReference type="GO" id="GO:0008168">
    <property type="term" value="F:methyltransferase activity"/>
    <property type="evidence" value="ECO:0007669"/>
    <property type="project" value="TreeGrafter"/>
</dbReference>
<accession>A0A0G0ELF3</accession>
<dbReference type="Gene3D" id="3.40.50.150">
    <property type="entry name" value="Vaccinia Virus protein VP39"/>
    <property type="match status" value="1"/>
</dbReference>
<dbReference type="EMBL" id="LBSA01000035">
    <property type="protein sequence ID" value="KKQ07898.1"/>
    <property type="molecule type" value="Genomic_DNA"/>
</dbReference>